<evidence type="ECO:0000256" key="5">
    <source>
        <dbReference type="RuleBase" id="RU361235"/>
    </source>
</evidence>
<dbReference type="EC" id="3.1.1.-" evidence="5"/>
<evidence type="ECO:0000256" key="2">
    <source>
        <dbReference type="ARBA" id="ARBA00022487"/>
    </source>
</evidence>
<dbReference type="InterPro" id="IPR000997">
    <property type="entry name" value="Cholinesterase"/>
</dbReference>
<dbReference type="PANTHER" id="PTHR43918:SF4">
    <property type="entry name" value="CARBOXYLIC ESTER HYDROLASE"/>
    <property type="match status" value="1"/>
</dbReference>
<feature type="signal peptide" evidence="5">
    <location>
        <begin position="1"/>
        <end position="19"/>
    </location>
</feature>
<keyword evidence="3 5" id="KW-0378">Hydrolase</keyword>
<dbReference type="PROSITE" id="PS00122">
    <property type="entry name" value="CARBOXYLESTERASE_B_1"/>
    <property type="match status" value="1"/>
</dbReference>
<evidence type="ECO:0000256" key="3">
    <source>
        <dbReference type="ARBA" id="ARBA00022801"/>
    </source>
</evidence>
<reference evidence="8" key="1">
    <citation type="submission" date="2025-08" db="UniProtKB">
        <authorList>
            <consortium name="RefSeq"/>
        </authorList>
    </citation>
    <scope>IDENTIFICATION</scope>
    <source>
        <tissue evidence="8">Testes</tissue>
    </source>
</reference>
<dbReference type="InterPro" id="IPR029058">
    <property type="entry name" value="AB_hydrolase_fold"/>
</dbReference>
<evidence type="ECO:0000256" key="1">
    <source>
        <dbReference type="ARBA" id="ARBA00005964"/>
    </source>
</evidence>
<dbReference type="InterPro" id="IPR050654">
    <property type="entry name" value="AChE-related_enzymes"/>
</dbReference>
<dbReference type="RefSeq" id="XP_002741158.1">
    <property type="nucleotide sequence ID" value="XM_002741112.1"/>
</dbReference>
<dbReference type="PROSITE" id="PS00941">
    <property type="entry name" value="CARBOXYLESTERASE_B_2"/>
    <property type="match status" value="1"/>
</dbReference>
<name>A0ABM0GZZ6_SACKO</name>
<organism evidence="7 8">
    <name type="scientific">Saccoglossus kowalevskii</name>
    <name type="common">Acorn worm</name>
    <dbReference type="NCBI Taxonomy" id="10224"/>
    <lineage>
        <taxon>Eukaryota</taxon>
        <taxon>Metazoa</taxon>
        <taxon>Hemichordata</taxon>
        <taxon>Enteropneusta</taxon>
        <taxon>Harrimaniidae</taxon>
        <taxon>Saccoglossus</taxon>
    </lineage>
</organism>
<evidence type="ECO:0000259" key="6">
    <source>
        <dbReference type="Pfam" id="PF00135"/>
    </source>
</evidence>
<protein>
    <recommendedName>
        <fullName evidence="5">Carboxylic ester hydrolase</fullName>
        <ecNumber evidence="5">3.1.1.-</ecNumber>
    </recommendedName>
</protein>
<feature type="chain" id="PRO_5045006736" description="Carboxylic ester hydrolase" evidence="5">
    <location>
        <begin position="20"/>
        <end position="509"/>
    </location>
</feature>
<gene>
    <name evidence="8" type="primary">LOC100372193</name>
</gene>
<feature type="domain" description="Carboxylesterase type B" evidence="6">
    <location>
        <begin position="23"/>
        <end position="509"/>
    </location>
</feature>
<dbReference type="PANTHER" id="PTHR43918">
    <property type="entry name" value="ACETYLCHOLINESTERASE"/>
    <property type="match status" value="1"/>
</dbReference>
<keyword evidence="7" id="KW-1185">Reference proteome</keyword>
<evidence type="ECO:0000313" key="8">
    <source>
        <dbReference type="RefSeq" id="XP_002741158.1"/>
    </source>
</evidence>
<sequence>MRLAVFVGFTFACVFNSMCEIEEAVVATNYGELRGRRLEILGAKVDAFLGIPYADPPVGNTRFSPANPWSTEWSGVRNASSFGAACWQKKYPPPIDHPGHIWWTTTDECSEDCLFLNVWTPYPAPSDAPVVVFIHGGSLIAGTTSASLYNGATLAAVENVVVVSMNYRLGLLGFLSFFTENEPGNLGLLDQAMALLWVKDNIEHFGGNADSVTLIGHSAGAASVGLHLMSPASRPFFRRAILQSGAPNTGWTMTSRAQDLWVAGKLAKNVHCPTWLDSSNLSYESVVIDTLRCLRERGPQNLVNSDPLDASKTVGGYVVVDGFFLPDNPQLILADSDMKQTSIIIGTVDEESLLNMGHLPKFRFDIPKVEAVRNTYSADDYKQSIDLLFPYVDQSVRDVIWFEYRDWFDPNNGTKLHRSVIDMWEDFCMVCPIKEFANFYAEAGNNVYAYNYDHRSSKSPWKEWLGTVHADELLFTLGLAMHDDEGLEDMEKQLSRKILKYWGNYARTG</sequence>
<dbReference type="InterPro" id="IPR019826">
    <property type="entry name" value="Carboxylesterase_B_AS"/>
</dbReference>
<evidence type="ECO:0000313" key="7">
    <source>
        <dbReference type="Proteomes" id="UP000694865"/>
    </source>
</evidence>
<dbReference type="InterPro" id="IPR019819">
    <property type="entry name" value="Carboxylesterase_B_CS"/>
</dbReference>
<dbReference type="Pfam" id="PF00135">
    <property type="entry name" value="COesterase"/>
    <property type="match status" value="1"/>
</dbReference>
<comment type="similarity">
    <text evidence="1 5">Belongs to the type-B carboxylesterase/lipase family.</text>
</comment>
<dbReference type="PRINTS" id="PR00878">
    <property type="entry name" value="CHOLNESTRASE"/>
</dbReference>
<evidence type="ECO:0000256" key="4">
    <source>
        <dbReference type="ARBA" id="ARBA00023157"/>
    </source>
</evidence>
<dbReference type="GeneID" id="100372193"/>
<keyword evidence="4" id="KW-1015">Disulfide bond</keyword>
<dbReference type="Gene3D" id="3.40.50.1820">
    <property type="entry name" value="alpha/beta hydrolase"/>
    <property type="match status" value="1"/>
</dbReference>
<keyword evidence="5" id="KW-0732">Signal</keyword>
<dbReference type="Proteomes" id="UP000694865">
    <property type="component" value="Unplaced"/>
</dbReference>
<proteinExistence type="inferred from homology"/>
<dbReference type="InterPro" id="IPR002018">
    <property type="entry name" value="CarbesteraseB"/>
</dbReference>
<keyword evidence="2" id="KW-0719">Serine esterase</keyword>
<dbReference type="SUPFAM" id="SSF53474">
    <property type="entry name" value="alpha/beta-Hydrolases"/>
    <property type="match status" value="1"/>
</dbReference>
<accession>A0ABM0GZZ6</accession>